<dbReference type="EMBL" id="ONZF01000004">
    <property type="protein sequence ID" value="SPJ24578.1"/>
    <property type="molecule type" value="Genomic_DNA"/>
</dbReference>
<proteinExistence type="predicted"/>
<dbReference type="PANTHER" id="PTHR43433">
    <property type="entry name" value="HYDROLASE, ALPHA/BETA FOLD FAMILY PROTEIN"/>
    <property type="match status" value="1"/>
</dbReference>
<dbReference type="InterPro" id="IPR029058">
    <property type="entry name" value="AB_hydrolase_fold"/>
</dbReference>
<keyword evidence="3" id="KW-1185">Reference proteome</keyword>
<gene>
    <name evidence="2" type="primary">catD_3</name>
    <name evidence="2" type="ORF">PAA8504_02412</name>
</gene>
<reference evidence="2 3" key="1">
    <citation type="submission" date="2018-03" db="EMBL/GenBank/DDBJ databases">
        <authorList>
            <person name="Keele B.F."/>
        </authorList>
    </citation>
    <scope>NUCLEOTIDE SEQUENCE [LARGE SCALE GENOMIC DNA]</scope>
    <source>
        <strain evidence="2 3">CECT 8504</strain>
    </source>
</reference>
<dbReference type="Gene3D" id="3.40.50.1820">
    <property type="entry name" value="alpha/beta hydrolase"/>
    <property type="match status" value="1"/>
</dbReference>
<evidence type="ECO:0000313" key="3">
    <source>
        <dbReference type="Proteomes" id="UP000244912"/>
    </source>
</evidence>
<feature type="domain" description="AB hydrolase-1" evidence="1">
    <location>
        <begin position="15"/>
        <end position="243"/>
    </location>
</feature>
<protein>
    <submittedName>
        <fullName evidence="2">3-oxoadipate enol-lactonase 2</fullName>
        <ecNumber evidence="2">3.1.1.24</ecNumber>
    </submittedName>
</protein>
<dbReference type="Pfam" id="PF12697">
    <property type="entry name" value="Abhydrolase_6"/>
    <property type="match status" value="1"/>
</dbReference>
<dbReference type="PANTHER" id="PTHR43433:SF5">
    <property type="entry name" value="AB HYDROLASE-1 DOMAIN-CONTAINING PROTEIN"/>
    <property type="match status" value="1"/>
</dbReference>
<dbReference type="Proteomes" id="UP000244912">
    <property type="component" value="Unassembled WGS sequence"/>
</dbReference>
<evidence type="ECO:0000313" key="2">
    <source>
        <dbReference type="EMBL" id="SPJ24578.1"/>
    </source>
</evidence>
<dbReference type="GO" id="GO:0047570">
    <property type="term" value="F:3-oxoadipate enol-lactonase activity"/>
    <property type="evidence" value="ECO:0007669"/>
    <property type="project" value="UniProtKB-EC"/>
</dbReference>
<sequence>MTALAFERVGQGAPLVCLHPVGLDRRCWDELSLFLYDQVEMICVDLAGHGASADRSPDMDVWDDADLVARLLADLDIGTATVIGVSFGGMIAQALAVAHPDRVAALICCACPPGISGENRDSLAARGEPALKDGMQAIVETTMARWFTDAFRDTPPAQAVRARLLANNPENWAAAWQTISRFDLRDKLAEVDCPALCLAGRADPATPEAAMKALAEALPNSRLFVIDDAPHLLHIERSDVVAAKIRSFLAVDQ</sequence>
<evidence type="ECO:0000259" key="1">
    <source>
        <dbReference type="Pfam" id="PF12697"/>
    </source>
</evidence>
<dbReference type="OrthoDB" id="9785847at2"/>
<dbReference type="SUPFAM" id="SSF53474">
    <property type="entry name" value="alpha/beta-Hydrolases"/>
    <property type="match status" value="1"/>
</dbReference>
<name>A0A2R8BWN8_9RHOB</name>
<organism evidence="2 3">
    <name type="scientific">Palleronia abyssalis</name>
    <dbReference type="NCBI Taxonomy" id="1501240"/>
    <lineage>
        <taxon>Bacteria</taxon>
        <taxon>Pseudomonadati</taxon>
        <taxon>Pseudomonadota</taxon>
        <taxon>Alphaproteobacteria</taxon>
        <taxon>Rhodobacterales</taxon>
        <taxon>Roseobacteraceae</taxon>
        <taxon>Palleronia</taxon>
    </lineage>
</organism>
<dbReference type="EC" id="3.1.1.24" evidence="2"/>
<dbReference type="PRINTS" id="PR00111">
    <property type="entry name" value="ABHYDROLASE"/>
</dbReference>
<keyword evidence="2" id="KW-0378">Hydrolase</keyword>
<dbReference type="InterPro" id="IPR050471">
    <property type="entry name" value="AB_hydrolase"/>
</dbReference>
<dbReference type="InterPro" id="IPR000073">
    <property type="entry name" value="AB_hydrolase_1"/>
</dbReference>
<accession>A0A2R8BWN8</accession>
<dbReference type="AlphaFoldDB" id="A0A2R8BWN8"/>
<dbReference type="RefSeq" id="WP_108894384.1">
    <property type="nucleotide sequence ID" value="NZ_ONZF01000004.1"/>
</dbReference>